<organism evidence="2 3">
    <name type="scientific">Mytilus coruscus</name>
    <name type="common">Sea mussel</name>
    <dbReference type="NCBI Taxonomy" id="42192"/>
    <lineage>
        <taxon>Eukaryota</taxon>
        <taxon>Metazoa</taxon>
        <taxon>Spiralia</taxon>
        <taxon>Lophotrochozoa</taxon>
        <taxon>Mollusca</taxon>
        <taxon>Bivalvia</taxon>
        <taxon>Autobranchia</taxon>
        <taxon>Pteriomorphia</taxon>
        <taxon>Mytilida</taxon>
        <taxon>Mytiloidea</taxon>
        <taxon>Mytilidae</taxon>
        <taxon>Mytilinae</taxon>
        <taxon>Mytilus</taxon>
    </lineage>
</organism>
<dbReference type="Proteomes" id="UP000507470">
    <property type="component" value="Unassembled WGS sequence"/>
</dbReference>
<gene>
    <name evidence="2" type="ORF">MCOR_3873</name>
</gene>
<dbReference type="OrthoDB" id="6150636at2759"/>
<evidence type="ECO:0000313" key="2">
    <source>
        <dbReference type="EMBL" id="CAC5361932.1"/>
    </source>
</evidence>
<proteinExistence type="predicted"/>
<feature type="compositionally biased region" description="Acidic residues" evidence="1">
    <location>
        <begin position="68"/>
        <end position="79"/>
    </location>
</feature>
<accession>A0A6J8A3V8</accession>
<feature type="region of interest" description="Disordered" evidence="1">
    <location>
        <begin position="361"/>
        <end position="386"/>
    </location>
</feature>
<protein>
    <submittedName>
        <fullName evidence="2">Uncharacterized protein</fullName>
    </submittedName>
</protein>
<sequence>MESVKTPHILPNINREDFTRSHTQVFKQTIDNPRDHDLKRRQTLWSFQNRNRGVQRNLKGQDINESSSDADLEETSTAEDENKGKSQKRINFPRLKQRVKEAFASPVSDETSNVKREYSSALRIGTNLYEQLRIKQKLDKRNGFPKDRPLLKSVDKFPEVTSSLTKLSYLKAAKNVVHYGGGFFGRSSYADRRYMDLRRSQTMLSPSESKTGEPHLVKKPIYGSLKQLNLDDKKRFKCKTDIESCEVLKVSSHEISERGLEEHRMCHHLTQKRKIEKENDNRSKKSKEDIIEIELLSEKYSIDFSKTYLEDLQQKPVDVSIEEDVIRNEAWQKDIDLIVARHDVETLNGRKNTKGNIMLTKASQTGKSDTSDGRPESNVSLDMPEDQFGPSSYKPDEGTHRQLNAAYCINPYKWTSRSSLTAGDRTWVEKAMERTDIIDTTIYDGFAQNIGANISNENSLTTWVQNGLRICVVYN</sequence>
<keyword evidence="3" id="KW-1185">Reference proteome</keyword>
<reference evidence="2 3" key="1">
    <citation type="submission" date="2020-06" db="EMBL/GenBank/DDBJ databases">
        <authorList>
            <person name="Li R."/>
            <person name="Bekaert M."/>
        </authorList>
    </citation>
    <scope>NUCLEOTIDE SEQUENCE [LARGE SCALE GENOMIC DNA]</scope>
    <source>
        <strain evidence="3">wild</strain>
    </source>
</reference>
<feature type="region of interest" description="Disordered" evidence="1">
    <location>
        <begin position="55"/>
        <end position="89"/>
    </location>
</feature>
<evidence type="ECO:0000313" key="3">
    <source>
        <dbReference type="Proteomes" id="UP000507470"/>
    </source>
</evidence>
<dbReference type="AlphaFoldDB" id="A0A6J8A3V8"/>
<name>A0A6J8A3V8_MYTCO</name>
<evidence type="ECO:0000256" key="1">
    <source>
        <dbReference type="SAM" id="MobiDB-lite"/>
    </source>
</evidence>
<dbReference type="EMBL" id="CACVKT020000712">
    <property type="protein sequence ID" value="CAC5361932.1"/>
    <property type="molecule type" value="Genomic_DNA"/>
</dbReference>